<evidence type="ECO:0000256" key="1">
    <source>
        <dbReference type="SAM" id="Phobius"/>
    </source>
</evidence>
<keyword evidence="1" id="KW-0472">Membrane</keyword>
<feature type="transmembrane region" description="Helical" evidence="1">
    <location>
        <begin position="48"/>
        <end position="66"/>
    </location>
</feature>
<proteinExistence type="predicted"/>
<dbReference type="EMBL" id="MU838998">
    <property type="protein sequence ID" value="KAK1771601.1"/>
    <property type="molecule type" value="Genomic_DNA"/>
</dbReference>
<organism evidence="2 3">
    <name type="scientific">Phialemonium atrogriseum</name>
    <dbReference type="NCBI Taxonomy" id="1093897"/>
    <lineage>
        <taxon>Eukaryota</taxon>
        <taxon>Fungi</taxon>
        <taxon>Dikarya</taxon>
        <taxon>Ascomycota</taxon>
        <taxon>Pezizomycotina</taxon>
        <taxon>Sordariomycetes</taxon>
        <taxon>Sordariomycetidae</taxon>
        <taxon>Cephalothecales</taxon>
        <taxon>Cephalothecaceae</taxon>
        <taxon>Phialemonium</taxon>
    </lineage>
</organism>
<keyword evidence="1" id="KW-1133">Transmembrane helix</keyword>
<comment type="caution">
    <text evidence="2">The sequence shown here is derived from an EMBL/GenBank/DDBJ whole genome shotgun (WGS) entry which is preliminary data.</text>
</comment>
<evidence type="ECO:0000313" key="2">
    <source>
        <dbReference type="EMBL" id="KAK1771601.1"/>
    </source>
</evidence>
<dbReference type="AlphaFoldDB" id="A0AAJ0C7W4"/>
<reference evidence="2" key="1">
    <citation type="submission" date="2023-06" db="EMBL/GenBank/DDBJ databases">
        <title>Genome-scale phylogeny and comparative genomics of the fungal order Sordariales.</title>
        <authorList>
            <consortium name="Lawrence Berkeley National Laboratory"/>
            <person name="Hensen N."/>
            <person name="Bonometti L."/>
            <person name="Westerberg I."/>
            <person name="Brannstrom I.O."/>
            <person name="Guillou S."/>
            <person name="Cros-Aarteil S."/>
            <person name="Calhoun S."/>
            <person name="Haridas S."/>
            <person name="Kuo A."/>
            <person name="Mondo S."/>
            <person name="Pangilinan J."/>
            <person name="Riley R."/>
            <person name="Labutti K."/>
            <person name="Andreopoulos B."/>
            <person name="Lipzen A."/>
            <person name="Chen C."/>
            <person name="Yanf M."/>
            <person name="Daum C."/>
            <person name="Ng V."/>
            <person name="Clum A."/>
            <person name="Steindorff A."/>
            <person name="Ohm R."/>
            <person name="Martin F."/>
            <person name="Silar P."/>
            <person name="Natvig D."/>
            <person name="Lalanne C."/>
            <person name="Gautier V."/>
            <person name="Ament-Velasquez S.L."/>
            <person name="Kruys A."/>
            <person name="Hutchinson M.I."/>
            <person name="Powell A.J."/>
            <person name="Barry K."/>
            <person name="Miller A.N."/>
            <person name="Grigoriev I.V."/>
            <person name="Debuchy R."/>
            <person name="Gladieux P."/>
            <person name="Thoren M.H."/>
            <person name="Johannesson H."/>
        </authorList>
    </citation>
    <scope>NUCLEOTIDE SEQUENCE</scope>
    <source>
        <strain evidence="2">8032-3</strain>
    </source>
</reference>
<dbReference type="Proteomes" id="UP001244011">
    <property type="component" value="Unassembled WGS sequence"/>
</dbReference>
<dbReference type="GeneID" id="85305405"/>
<feature type="transmembrane region" description="Helical" evidence="1">
    <location>
        <begin position="73"/>
        <end position="91"/>
    </location>
</feature>
<keyword evidence="3" id="KW-1185">Reference proteome</keyword>
<sequence length="99" mass="11408">MVTHMVPPPASTRSHGAFGFSFIELPGSAFKPSWTRPQDRGWDGSRPLHFFSFFFFFFLPRSHFIGRDYHSQTAFLFYSKSVGCFWFYFGFLQASSGGI</sequence>
<dbReference type="RefSeq" id="XP_060287814.1">
    <property type="nucleotide sequence ID" value="XM_060422218.1"/>
</dbReference>
<accession>A0AAJ0C7W4</accession>
<keyword evidence="1" id="KW-0812">Transmembrane</keyword>
<evidence type="ECO:0000313" key="3">
    <source>
        <dbReference type="Proteomes" id="UP001244011"/>
    </source>
</evidence>
<gene>
    <name evidence="2" type="ORF">QBC33DRAFT_157934</name>
</gene>
<name>A0AAJ0C7W4_9PEZI</name>
<protein>
    <submittedName>
        <fullName evidence="2">Uncharacterized protein</fullName>
    </submittedName>
</protein>